<keyword evidence="1" id="KW-0805">Transcription regulation</keyword>
<proteinExistence type="predicted"/>
<dbReference type="GO" id="GO:0003700">
    <property type="term" value="F:DNA-binding transcription factor activity"/>
    <property type="evidence" value="ECO:0007669"/>
    <property type="project" value="TreeGrafter"/>
</dbReference>
<dbReference type="SUPFAM" id="SSF47413">
    <property type="entry name" value="lambda repressor-like DNA-binding domains"/>
    <property type="match status" value="1"/>
</dbReference>
<dbReference type="InterPro" id="IPR000843">
    <property type="entry name" value="HTH_LacI"/>
</dbReference>
<dbReference type="InterPro" id="IPR028082">
    <property type="entry name" value="Peripla_BP_I"/>
</dbReference>
<feature type="domain" description="HTH lacI-type" evidence="4">
    <location>
        <begin position="2"/>
        <end position="56"/>
    </location>
</feature>
<dbReference type="PROSITE" id="PS50932">
    <property type="entry name" value="HTH_LACI_2"/>
    <property type="match status" value="1"/>
</dbReference>
<reference evidence="5" key="2">
    <citation type="submission" date="2020-08" db="EMBL/GenBank/DDBJ databases">
        <authorList>
            <person name="Lai Q."/>
        </authorList>
    </citation>
    <scope>NUCLEOTIDE SEQUENCE</scope>
    <source>
        <strain evidence="5">S27-2</strain>
    </source>
</reference>
<dbReference type="SMART" id="SM00354">
    <property type="entry name" value="HTH_LACI"/>
    <property type="match status" value="1"/>
</dbReference>
<dbReference type="CDD" id="cd01392">
    <property type="entry name" value="HTH_LacI"/>
    <property type="match status" value="1"/>
</dbReference>
<evidence type="ECO:0000259" key="4">
    <source>
        <dbReference type="PROSITE" id="PS50932"/>
    </source>
</evidence>
<dbReference type="CDD" id="cd06270">
    <property type="entry name" value="PBP1_GalS-like"/>
    <property type="match status" value="1"/>
</dbReference>
<dbReference type="RefSeq" id="WP_186507677.1">
    <property type="nucleotide sequence ID" value="NZ_JACNEP010000014.1"/>
</dbReference>
<dbReference type="Proteomes" id="UP000601768">
    <property type="component" value="Unassembled WGS sequence"/>
</dbReference>
<gene>
    <name evidence="5" type="ORF">H8B19_14860</name>
</gene>
<dbReference type="EMBL" id="JACNEP010000014">
    <property type="protein sequence ID" value="MBC3767159.1"/>
    <property type="molecule type" value="Genomic_DNA"/>
</dbReference>
<reference evidence="5" key="1">
    <citation type="journal article" date="2018" name="Int. J. Syst. Evol. Microbiol.">
        <title>Neptunicella marina gen. nov., sp. nov., isolated from surface seawater.</title>
        <authorList>
            <person name="Liu X."/>
            <person name="Lai Q."/>
            <person name="Du Y."/>
            <person name="Zhang X."/>
            <person name="Liu Z."/>
            <person name="Sun F."/>
            <person name="Shao Z."/>
        </authorList>
    </citation>
    <scope>NUCLEOTIDE SEQUENCE</scope>
    <source>
        <strain evidence="5">S27-2</strain>
    </source>
</reference>
<organism evidence="5 6">
    <name type="scientific">Neptunicella marina</name>
    <dbReference type="NCBI Taxonomy" id="2125989"/>
    <lineage>
        <taxon>Bacteria</taxon>
        <taxon>Pseudomonadati</taxon>
        <taxon>Pseudomonadota</taxon>
        <taxon>Gammaproteobacteria</taxon>
        <taxon>Alteromonadales</taxon>
        <taxon>Alteromonadaceae</taxon>
        <taxon>Neptunicella</taxon>
    </lineage>
</organism>
<dbReference type="InterPro" id="IPR046335">
    <property type="entry name" value="LacI/GalR-like_sensor"/>
</dbReference>
<accession>A0A8J6IVK0</accession>
<dbReference type="Pfam" id="PF13377">
    <property type="entry name" value="Peripla_BP_3"/>
    <property type="match status" value="1"/>
</dbReference>
<dbReference type="InterPro" id="IPR010982">
    <property type="entry name" value="Lambda_DNA-bd_dom_sf"/>
</dbReference>
<sequence>MVTIKQVSELAKVSSATVSRVINNADSVKLETRKLVEAAMKELGYRPNSIAQSLASNKTNTVGYVVPQLYGSFGIMMSGSEEVLRRANKHMFIMTGHSNEKDEKSAIEALLMRRCDALILHLESTSDEYLIELAKQKVPFVLVNRVIEAIEDNCISLDNHFGGYLASKALIDKGHRDIAYIAGSLWKSDAIERLQGHKEALAEANIAYDESLIYEGDFQVHSGVEGIETLLNAGKKFSAVACGNDEMASGAIGALRDAGLKVPESVSVVGFDDVEFSNYLTPRLTTIRYPMKEIGQMAARWILNRAYENSSMQLQHVLSPHLIERESVCDAGG</sequence>
<keyword evidence="3" id="KW-0804">Transcription</keyword>
<dbReference type="SUPFAM" id="SSF53822">
    <property type="entry name" value="Periplasmic binding protein-like I"/>
    <property type="match status" value="1"/>
</dbReference>
<evidence type="ECO:0000313" key="5">
    <source>
        <dbReference type="EMBL" id="MBC3767159.1"/>
    </source>
</evidence>
<dbReference type="PANTHER" id="PTHR30146:SF109">
    <property type="entry name" value="HTH-TYPE TRANSCRIPTIONAL REGULATOR GALS"/>
    <property type="match status" value="1"/>
</dbReference>
<dbReference type="PANTHER" id="PTHR30146">
    <property type="entry name" value="LACI-RELATED TRANSCRIPTIONAL REPRESSOR"/>
    <property type="match status" value="1"/>
</dbReference>
<name>A0A8J6IVK0_9ALTE</name>
<dbReference type="AlphaFoldDB" id="A0A8J6IVK0"/>
<evidence type="ECO:0000256" key="1">
    <source>
        <dbReference type="ARBA" id="ARBA00023015"/>
    </source>
</evidence>
<keyword evidence="2 5" id="KW-0238">DNA-binding</keyword>
<evidence type="ECO:0000256" key="3">
    <source>
        <dbReference type="ARBA" id="ARBA00023163"/>
    </source>
</evidence>
<dbReference type="Gene3D" id="3.40.50.2300">
    <property type="match status" value="2"/>
</dbReference>
<keyword evidence="6" id="KW-1185">Reference proteome</keyword>
<evidence type="ECO:0000313" key="6">
    <source>
        <dbReference type="Proteomes" id="UP000601768"/>
    </source>
</evidence>
<protein>
    <submittedName>
        <fullName evidence="5">LacI family DNA-binding transcriptional regulator</fullName>
    </submittedName>
</protein>
<dbReference type="Pfam" id="PF00356">
    <property type="entry name" value="LacI"/>
    <property type="match status" value="1"/>
</dbReference>
<dbReference type="GO" id="GO:0000976">
    <property type="term" value="F:transcription cis-regulatory region binding"/>
    <property type="evidence" value="ECO:0007669"/>
    <property type="project" value="TreeGrafter"/>
</dbReference>
<comment type="caution">
    <text evidence="5">The sequence shown here is derived from an EMBL/GenBank/DDBJ whole genome shotgun (WGS) entry which is preliminary data.</text>
</comment>
<dbReference type="Gene3D" id="1.10.260.40">
    <property type="entry name" value="lambda repressor-like DNA-binding domains"/>
    <property type="match status" value="1"/>
</dbReference>
<evidence type="ECO:0000256" key="2">
    <source>
        <dbReference type="ARBA" id="ARBA00023125"/>
    </source>
</evidence>